<dbReference type="SUPFAM" id="SSF52540">
    <property type="entry name" value="P-loop containing nucleoside triphosphate hydrolases"/>
    <property type="match status" value="1"/>
</dbReference>
<dbReference type="InterPro" id="IPR051650">
    <property type="entry name" value="SL_signaling_regulator"/>
</dbReference>
<evidence type="ECO:0000259" key="6">
    <source>
        <dbReference type="PROSITE" id="PS51903"/>
    </source>
</evidence>
<proteinExistence type="inferred from homology"/>
<dbReference type="Pfam" id="PF26587">
    <property type="entry name" value="AAA_lid_SMAX1"/>
    <property type="match status" value="1"/>
</dbReference>
<protein>
    <recommendedName>
        <fullName evidence="6">Clp R domain-containing protein</fullName>
    </recommendedName>
</protein>
<dbReference type="CDD" id="cd19499">
    <property type="entry name" value="RecA-like_ClpB_Hsp104-like"/>
    <property type="match status" value="1"/>
</dbReference>
<dbReference type="InterPro" id="IPR004176">
    <property type="entry name" value="Clp_R_N"/>
</dbReference>
<keyword evidence="4" id="KW-0804">Transcription</keyword>
<dbReference type="SUPFAM" id="SSF81923">
    <property type="entry name" value="Double Clp-N motif"/>
    <property type="match status" value="1"/>
</dbReference>
<reference evidence="7 8" key="1">
    <citation type="journal article" date="2018" name="Proc. Natl. Acad. Sci. U.S.A.">
        <title>Draft genome sequence of Camellia sinensis var. sinensis provides insights into the evolution of the tea genome and tea quality.</title>
        <authorList>
            <person name="Wei C."/>
            <person name="Yang H."/>
            <person name="Wang S."/>
            <person name="Zhao J."/>
            <person name="Liu C."/>
            <person name="Gao L."/>
            <person name="Xia E."/>
            <person name="Lu Y."/>
            <person name="Tai Y."/>
            <person name="She G."/>
            <person name="Sun J."/>
            <person name="Cao H."/>
            <person name="Tong W."/>
            <person name="Gao Q."/>
            <person name="Li Y."/>
            <person name="Deng W."/>
            <person name="Jiang X."/>
            <person name="Wang W."/>
            <person name="Chen Q."/>
            <person name="Zhang S."/>
            <person name="Li H."/>
            <person name="Wu J."/>
            <person name="Wang P."/>
            <person name="Li P."/>
            <person name="Shi C."/>
            <person name="Zheng F."/>
            <person name="Jian J."/>
            <person name="Huang B."/>
            <person name="Shan D."/>
            <person name="Shi M."/>
            <person name="Fang C."/>
            <person name="Yue Y."/>
            <person name="Li F."/>
            <person name="Li D."/>
            <person name="Wei S."/>
            <person name="Han B."/>
            <person name="Jiang C."/>
            <person name="Yin Y."/>
            <person name="Xia T."/>
            <person name="Zhang Z."/>
            <person name="Bennetzen J.L."/>
            <person name="Zhao S."/>
            <person name="Wan X."/>
        </authorList>
    </citation>
    <scope>NUCLEOTIDE SEQUENCE [LARGE SCALE GENOMIC DNA]</scope>
    <source>
        <strain evidence="8">cv. Shuchazao</strain>
        <tissue evidence="7">Leaf</tissue>
    </source>
</reference>
<evidence type="ECO:0000256" key="1">
    <source>
        <dbReference type="ARBA" id="ARBA00008675"/>
    </source>
</evidence>
<dbReference type="InterPro" id="IPR036628">
    <property type="entry name" value="Clp_N_dom_sf"/>
</dbReference>
<evidence type="ECO:0000313" key="8">
    <source>
        <dbReference type="Proteomes" id="UP000306102"/>
    </source>
</evidence>
<dbReference type="STRING" id="542762.A0A4V3WMF2"/>
<dbReference type="InterPro" id="IPR058680">
    <property type="entry name" value="NBD_SMAX1-like"/>
</dbReference>
<dbReference type="InterPro" id="IPR027417">
    <property type="entry name" value="P-loop_NTPase"/>
</dbReference>
<keyword evidence="8" id="KW-1185">Reference proteome</keyword>
<dbReference type="InterPro" id="IPR058954">
    <property type="entry name" value="AAA_lid_SMAX1"/>
</dbReference>
<organism evidence="7 8">
    <name type="scientific">Camellia sinensis var. sinensis</name>
    <name type="common">China tea</name>
    <dbReference type="NCBI Taxonomy" id="542762"/>
    <lineage>
        <taxon>Eukaryota</taxon>
        <taxon>Viridiplantae</taxon>
        <taxon>Streptophyta</taxon>
        <taxon>Embryophyta</taxon>
        <taxon>Tracheophyta</taxon>
        <taxon>Spermatophyta</taxon>
        <taxon>Magnoliopsida</taxon>
        <taxon>eudicotyledons</taxon>
        <taxon>Gunneridae</taxon>
        <taxon>Pentapetalae</taxon>
        <taxon>asterids</taxon>
        <taxon>Ericales</taxon>
        <taxon>Theaceae</taxon>
        <taxon>Camellia</taxon>
    </lineage>
</organism>
<dbReference type="PANTHER" id="PTHR43572">
    <property type="entry name" value="CHAPERONE PROTEIN CLPD, CHLOROPLASTIC"/>
    <property type="match status" value="1"/>
</dbReference>
<dbReference type="Proteomes" id="UP000306102">
    <property type="component" value="Unassembled WGS sequence"/>
</dbReference>
<feature type="domain" description="Clp R" evidence="6">
    <location>
        <begin position="8"/>
        <end position="179"/>
    </location>
</feature>
<evidence type="ECO:0000256" key="4">
    <source>
        <dbReference type="ARBA" id="ARBA00023163"/>
    </source>
</evidence>
<evidence type="ECO:0000256" key="5">
    <source>
        <dbReference type="PROSITE-ProRule" id="PRU01251"/>
    </source>
</evidence>
<dbReference type="Gene3D" id="1.10.1780.10">
    <property type="entry name" value="Clp, N-terminal domain"/>
    <property type="match status" value="1"/>
</dbReference>
<dbReference type="Pfam" id="PF07724">
    <property type="entry name" value="AAA_2"/>
    <property type="match status" value="1"/>
</dbReference>
<evidence type="ECO:0000256" key="2">
    <source>
        <dbReference type="ARBA" id="ARBA00022737"/>
    </source>
</evidence>
<comment type="caution">
    <text evidence="7">The sequence shown here is derived from an EMBL/GenBank/DDBJ whole genome shotgun (WGS) entry which is preliminary data.</text>
</comment>
<evidence type="ECO:0000313" key="7">
    <source>
        <dbReference type="EMBL" id="THG08397.1"/>
    </source>
</evidence>
<dbReference type="Gene3D" id="3.40.50.300">
    <property type="entry name" value="P-loop containing nucleotide triphosphate hydrolases"/>
    <property type="match status" value="1"/>
</dbReference>
<evidence type="ECO:0000256" key="3">
    <source>
        <dbReference type="ARBA" id="ARBA00023015"/>
    </source>
</evidence>
<dbReference type="InterPro" id="IPR003959">
    <property type="entry name" value="ATPase_AAA_core"/>
</dbReference>
<comment type="similarity">
    <text evidence="1">Belongs to the ClpA/ClpB family.</text>
</comment>
<dbReference type="GO" id="GO:0005524">
    <property type="term" value="F:ATP binding"/>
    <property type="evidence" value="ECO:0007669"/>
    <property type="project" value="InterPro"/>
</dbReference>
<name>A0A4V3WMF2_CAMSN</name>
<keyword evidence="3" id="KW-0805">Transcription regulation</keyword>
<dbReference type="EMBL" id="SDRB02009329">
    <property type="protein sequence ID" value="THG08397.1"/>
    <property type="molecule type" value="Genomic_DNA"/>
</dbReference>
<sequence>MPTPVSSARQCLTDEAARALDAAVSVARRRSHAQTTSLHAVSALLSPPSSTLRDACSRAPSSVYSPRLQFRALELSVGVSLDRIPTSKADDDDPPVANSLMAAIKRSQANQRRHPYTFHLYQQVQNQSQSSVSCVKVEMKHFILSILDDPIVSRVFGESGFRSSDIKLAILRPPPLSRSRCPPLFLRNLTDSDSDSNLNRRGFNFPFMGFSGFENGDGNCRRIGEVLANKKGKKNPLLIGVFANDALGSFTECVQRGKIGVLPSEIDGLSVICVEKEIYEFLAKGGSEEIMGLKFKEVCDSMEHCSQPGIVINIGELKVLIADGNSVDTVNYVVSQLSGLLEAHGEKLWLIGEVESYETYMKILAQFPSIEKDWDLHLLPITSSKPSSGGLYSKPRLPQCLYMDSPGHRSMPYHGFVAPSLYASVWICFAFTWRFISFLLHKLLMGSFVPLGGFFSTPSEFKNLVSSTNQPTRCDLCNEKYEQEASVILKGGSTTSVADQYSASLSSWLQMTECDANKRVDVIEAKDDETVLNAKLTGLQRKWNDICQRLHPTRPFHPDISQSRFQSQHVEGFHFLADRKESSSKNSSSNETESSNLISSTLIDLRKVSPLKQKTVSPVASEVENADFQPTILIEASKSHQPNRTSPSSATSLTTDLGLGTLYAVSSQEPGKLKFEHHKSRLHYSGSTTAEFHGVSENASNHIASPSSCSGPELGRQVNPKDFKSLWRALTEKVGRQSEAICTISQTISRCRTGHGRLCGSNHKGDIWLSFVGHDKVGKKRIAAALAEIMFGRRESLISVDLSSVDGMSCSNSIFDCQDLNSYDVKFRGKTVIDYIAEELSRKPRSVVLLENVDKADLPAQDSLSRAIRTGKFPDSRGREISINNAIFVITSNTTKVNRENISEKEHVEFSEERVLGAKGWQMQILVGCVDDATRTNGMSVSVMSRKENSKPISRNKRKLLDMNDSLEMPKHAHKASKLSLDLNLPVEESEENNYGNCDGDSNLENLEVWLEDLFGQVDETVVFEPLDFNALADKVLMEIDRSFKKTVGSEALLEIDEEAMVGILAAGWLSDNKRAVEDWIEQVLSRSFAEAQQRYCLTTQSILKLVACEGLFVEEQAPGVCLPARITLN</sequence>
<gene>
    <name evidence="7" type="ORF">TEA_015297</name>
</gene>
<dbReference type="PANTHER" id="PTHR43572:SF38">
    <property type="entry name" value="PROTEIN SMAX1-LIKE 6"/>
    <property type="match status" value="1"/>
</dbReference>
<dbReference type="AlphaFoldDB" id="A0A4V3WMF2"/>
<dbReference type="PROSITE" id="PS51903">
    <property type="entry name" value="CLP_R"/>
    <property type="match status" value="1"/>
</dbReference>
<dbReference type="GO" id="GO:0016887">
    <property type="term" value="F:ATP hydrolysis activity"/>
    <property type="evidence" value="ECO:0007669"/>
    <property type="project" value="InterPro"/>
</dbReference>
<dbReference type="Pfam" id="PF23569">
    <property type="entry name" value="NBD_SMAX1"/>
    <property type="match status" value="1"/>
</dbReference>
<dbReference type="Pfam" id="PF02861">
    <property type="entry name" value="Clp_N"/>
    <property type="match status" value="1"/>
</dbReference>
<accession>A0A4V3WMF2</accession>
<keyword evidence="2 5" id="KW-0677">Repeat</keyword>